<evidence type="ECO:0000256" key="1">
    <source>
        <dbReference type="SAM" id="Phobius"/>
    </source>
</evidence>
<dbReference type="Proteomes" id="UP000028341">
    <property type="component" value="Unassembled WGS sequence"/>
</dbReference>
<dbReference type="RefSeq" id="WP_037927308.1">
    <property type="nucleotide sequence ID" value="NZ_JBFADL010000127.1"/>
</dbReference>
<accession>A0A081XZS2</accession>
<gene>
    <name evidence="2" type="ORF">BU52_03070</name>
</gene>
<feature type="transmembrane region" description="Helical" evidence="1">
    <location>
        <begin position="12"/>
        <end position="30"/>
    </location>
</feature>
<evidence type="ECO:0000313" key="3">
    <source>
        <dbReference type="Proteomes" id="UP000028341"/>
    </source>
</evidence>
<dbReference type="EMBL" id="JFCB01000001">
    <property type="protein sequence ID" value="KES09045.1"/>
    <property type="molecule type" value="Genomic_DNA"/>
</dbReference>
<reference evidence="2 3" key="1">
    <citation type="submission" date="2014-02" db="EMBL/GenBank/DDBJ databases">
        <title>The genome announcement of Streptomyces toyocaensis NRRL15009.</title>
        <authorList>
            <person name="Hong H.-J."/>
            <person name="Kwun M.J."/>
        </authorList>
    </citation>
    <scope>NUCLEOTIDE SEQUENCE [LARGE SCALE GENOMIC DNA]</scope>
    <source>
        <strain evidence="2 3">NRRL 15009</strain>
    </source>
</reference>
<proteinExistence type="predicted"/>
<evidence type="ECO:0008006" key="4">
    <source>
        <dbReference type="Google" id="ProtNLM"/>
    </source>
</evidence>
<organism evidence="2 3">
    <name type="scientific">Streptomyces toyocaensis</name>
    <dbReference type="NCBI Taxonomy" id="55952"/>
    <lineage>
        <taxon>Bacteria</taxon>
        <taxon>Bacillati</taxon>
        <taxon>Actinomycetota</taxon>
        <taxon>Actinomycetes</taxon>
        <taxon>Kitasatosporales</taxon>
        <taxon>Streptomycetaceae</taxon>
        <taxon>Streptomyces</taxon>
    </lineage>
</organism>
<dbReference type="AlphaFoldDB" id="A0A081XZS2"/>
<evidence type="ECO:0000313" key="2">
    <source>
        <dbReference type="EMBL" id="KES09045.1"/>
    </source>
</evidence>
<keyword evidence="1" id="KW-0472">Membrane</keyword>
<sequence>MAESRDDEQLGLRLAAVAVLGLVLTIPPFLARFDRVGQVFGVPVLAAYLFLVWAIMIGLVAVIGGRSR</sequence>
<dbReference type="OrthoDB" id="4246571at2"/>
<dbReference type="eggNOG" id="ENOG5032YQH">
    <property type="taxonomic scope" value="Bacteria"/>
</dbReference>
<feature type="transmembrane region" description="Helical" evidence="1">
    <location>
        <begin position="42"/>
        <end position="63"/>
    </location>
</feature>
<comment type="caution">
    <text evidence="2">The sequence shown here is derived from an EMBL/GenBank/DDBJ whole genome shotgun (WGS) entry which is preliminary data.</text>
</comment>
<keyword evidence="1" id="KW-0812">Transmembrane</keyword>
<protein>
    <recommendedName>
        <fullName evidence="4">DUF3311 domain-containing protein</fullName>
    </recommendedName>
</protein>
<keyword evidence="1" id="KW-1133">Transmembrane helix</keyword>
<name>A0A081XZS2_STRTO</name>
<keyword evidence="3" id="KW-1185">Reference proteome</keyword>